<name>A0A3B1BJ61_9ZZZZ</name>
<feature type="transmembrane region" description="Helical" evidence="1">
    <location>
        <begin position="105"/>
        <end position="127"/>
    </location>
</feature>
<proteinExistence type="predicted"/>
<accession>A0A3B1BJ61</accession>
<keyword evidence="1" id="KW-1133">Transmembrane helix</keyword>
<organism evidence="2">
    <name type="scientific">hydrothermal vent metagenome</name>
    <dbReference type="NCBI Taxonomy" id="652676"/>
    <lineage>
        <taxon>unclassified sequences</taxon>
        <taxon>metagenomes</taxon>
        <taxon>ecological metagenomes</taxon>
    </lineage>
</organism>
<dbReference type="AlphaFoldDB" id="A0A3B1BJ61"/>
<evidence type="ECO:0000313" key="2">
    <source>
        <dbReference type="EMBL" id="VAX16142.1"/>
    </source>
</evidence>
<reference evidence="2" key="1">
    <citation type="submission" date="2018-06" db="EMBL/GenBank/DDBJ databases">
        <authorList>
            <person name="Zhirakovskaya E."/>
        </authorList>
    </citation>
    <scope>NUCLEOTIDE SEQUENCE</scope>
</reference>
<keyword evidence="1" id="KW-0812">Transmembrane</keyword>
<dbReference type="EMBL" id="UOGD01000045">
    <property type="protein sequence ID" value="VAX16142.1"/>
    <property type="molecule type" value="Genomic_DNA"/>
</dbReference>
<evidence type="ECO:0000256" key="1">
    <source>
        <dbReference type="SAM" id="Phobius"/>
    </source>
</evidence>
<keyword evidence="1" id="KW-0472">Membrane</keyword>
<gene>
    <name evidence="2" type="ORF">MNBD_IGNAVI01-3119</name>
</gene>
<sequence length="376" mass="43229">MPNEDQKILLHDYFDELLSPEEEADFQTLLMENRSLAIELGKLKDLKRRLKNMPLSFEPPPKIINNITDKLLTLEGVQDEGKAKKRSSGKKIKYKKKKRKKHRKAILNIIIIILLLAIGGGGGYYFYYANKVEASWRVSPISGQYKIGNNIDSHRNISEEQIFKLGKNGVAEIYLNNLGTLHVDGKTELKVLSIEPDKGSISLSYGHLEYIPKPTLRIFQILMNDLLITSKNSKFKIYSDDLGDFTIEVLSNFLEIKFKGIVHRFAHDYVVKIEAGQVLKTPYSIKTSPEFIKLVNDYDYNHETKMLLKIIDTASKNDALTLHFLLSQVDPAKRELIIDKLNTIIPLPYDVDKSIILILNQQAMNKWWNEIYSTIY</sequence>
<protein>
    <submittedName>
        <fullName evidence="2">Uncharacterized protein</fullName>
    </submittedName>
</protein>